<dbReference type="SMART" id="SM00761">
    <property type="entry name" value="HDAC_interact"/>
    <property type="match status" value="1"/>
</dbReference>
<proteinExistence type="predicted"/>
<feature type="domain" description="Histone deacetylase interacting" evidence="3">
    <location>
        <begin position="333"/>
        <end position="433"/>
    </location>
</feature>
<evidence type="ECO:0000256" key="1">
    <source>
        <dbReference type="ARBA" id="ARBA00022491"/>
    </source>
</evidence>
<dbReference type="EMBL" id="CAMPGE010010336">
    <property type="protein sequence ID" value="CAI2369188.1"/>
    <property type="molecule type" value="Genomic_DNA"/>
</dbReference>
<organism evidence="4 5">
    <name type="scientific">Euplotes crassus</name>
    <dbReference type="NCBI Taxonomy" id="5936"/>
    <lineage>
        <taxon>Eukaryota</taxon>
        <taxon>Sar</taxon>
        <taxon>Alveolata</taxon>
        <taxon>Ciliophora</taxon>
        <taxon>Intramacronucleata</taxon>
        <taxon>Spirotrichea</taxon>
        <taxon>Hypotrichia</taxon>
        <taxon>Euplotida</taxon>
        <taxon>Euplotidae</taxon>
        <taxon>Moneuplotes</taxon>
    </lineage>
</organism>
<feature type="region of interest" description="Disordered" evidence="2">
    <location>
        <begin position="140"/>
        <end position="177"/>
    </location>
</feature>
<evidence type="ECO:0000259" key="3">
    <source>
        <dbReference type="SMART" id="SM00761"/>
    </source>
</evidence>
<reference evidence="4" key="1">
    <citation type="submission" date="2023-07" db="EMBL/GenBank/DDBJ databases">
        <authorList>
            <consortium name="AG Swart"/>
            <person name="Singh M."/>
            <person name="Singh A."/>
            <person name="Seah K."/>
            <person name="Emmerich C."/>
        </authorList>
    </citation>
    <scope>NUCLEOTIDE SEQUENCE</scope>
    <source>
        <strain evidence="4">DP1</strain>
    </source>
</reference>
<evidence type="ECO:0000313" key="5">
    <source>
        <dbReference type="Proteomes" id="UP001295684"/>
    </source>
</evidence>
<gene>
    <name evidence="4" type="ORF">ECRASSUSDP1_LOCUS10486</name>
</gene>
<dbReference type="GO" id="GO:0000785">
    <property type="term" value="C:chromatin"/>
    <property type="evidence" value="ECO:0007669"/>
    <property type="project" value="TreeGrafter"/>
</dbReference>
<dbReference type="PANTHER" id="PTHR12346:SF0">
    <property type="entry name" value="SIN3A, ISOFORM G"/>
    <property type="match status" value="1"/>
</dbReference>
<dbReference type="Pfam" id="PF16879">
    <property type="entry name" value="Sin3a_C"/>
    <property type="match status" value="1"/>
</dbReference>
<dbReference type="GO" id="GO:0003714">
    <property type="term" value="F:transcription corepressor activity"/>
    <property type="evidence" value="ECO:0007669"/>
    <property type="project" value="InterPro"/>
</dbReference>
<keyword evidence="1" id="KW-0678">Repressor</keyword>
<dbReference type="PANTHER" id="PTHR12346">
    <property type="entry name" value="SIN3B-RELATED"/>
    <property type="match status" value="1"/>
</dbReference>
<dbReference type="GO" id="GO:0000122">
    <property type="term" value="P:negative regulation of transcription by RNA polymerase II"/>
    <property type="evidence" value="ECO:0007669"/>
    <property type="project" value="TreeGrafter"/>
</dbReference>
<name>A0AAD1UGY3_EUPCR</name>
<dbReference type="Pfam" id="PF08295">
    <property type="entry name" value="Sin3_corepress"/>
    <property type="match status" value="1"/>
</dbReference>
<sequence length="1091" mass="127976">MKLINAFSNDNQNNSLAVFVELMSKYSDHLQKRQAGCHIPKEEETSLRLFLLQNLSELFTHHDLNEEFTNFLPIQRKGISLLTEVRMKDINLHKKIIEILHNRKSEGPILEDEGQISKLLEKHPEWDHRFRIFLSNNQNQQEVDYEEEKDPLPSKTVHHSSREGNKRKLDSKKEVKKLERTQTKLREGCVNKYEVSRNEVQIALDQNEESGNDASEPHSIPEAQKILDHPDGKSLSKTEAQFFDELKKILADDDLYFDFPDQKESLYTIIIKMFSLYVEGICGADELFEILDKPFKHIDEFEQFKNFCLSREANRRKEDIWYFKNLDETNLKECERIDCSYSTIPPSFPMSEYTGQKGTFIPEVVNHTVVSVPVGSEGNFTFKAKNKHEDALFKIEDERYEIDQCINHSEDCIKALEKATQDINKQGANYVYDPSVITPARLGWIYQCVAKNSKYVDLIKSFPVKVVPIILDTMKKFLSDFKSKKADMQNNWNQECIKHWAKSLDHKCFHFKQNERKTQLTKELMGQMKERILKSKNLARIQDQKEALQFYSGLHSEMEVEFRMKLDIDPDHPMLLADDLYFERFETLPQFRFLINDADNLKLLMKYLYAYIDNQSGQSKRQKDFLISFSKYFLNIGFIKKSLDLLDTIELPSESIELIKSTQTFYKKYGSCEVEEKDHFNNFFSEETKDIVVNVRTNRKESLHKAPDMHFSSQEDILESEPGDSDEEDKEQEKLASKFEGYIRYDKDQEFSKRVKAARFLPLFSDDQTLLFGTKHFYFMIRYFITLYERFVLIKKAVIAKLRKDIAEMKEEKQLDASILETNFEKLVEIRFRYAIGVLFTMARNSKEISVYEDCLRQLLGMQAYILFTFDKAVSNFSRAISSLKNDNTAYESWKLIKKYEGFPCKFKEDAYYNDFIRIIPAGVENEVFFRFVYCSETGIITCHGFNFEPFTSNVALTQKIKDYRREYVKRNEPIAVSTNNDVTLSYKCNENTSKNGSMKILFNPVYLRRNLKKVIDLGKSTLDQEPSNSNVRVGNNLQSNFSHKDLSLNFRQGKEDLIIRKRQKISEEAELETEILNSVKTHQIIYGKLS</sequence>
<dbReference type="Proteomes" id="UP001295684">
    <property type="component" value="Unassembled WGS sequence"/>
</dbReference>
<feature type="compositionally biased region" description="Basic and acidic residues" evidence="2">
    <location>
        <begin position="160"/>
        <end position="177"/>
    </location>
</feature>
<comment type="caution">
    <text evidence="4">The sequence shown here is derived from an EMBL/GenBank/DDBJ whole genome shotgun (WGS) entry which is preliminary data.</text>
</comment>
<dbReference type="GO" id="GO:0000118">
    <property type="term" value="C:histone deacetylase complex"/>
    <property type="evidence" value="ECO:0007669"/>
    <property type="project" value="TreeGrafter"/>
</dbReference>
<dbReference type="AlphaFoldDB" id="A0AAD1UGY3"/>
<accession>A0AAD1UGY3</accession>
<dbReference type="InterPro" id="IPR039774">
    <property type="entry name" value="Sin3-like"/>
</dbReference>
<dbReference type="InterPro" id="IPR031693">
    <property type="entry name" value="Sin3_C"/>
</dbReference>
<protein>
    <recommendedName>
        <fullName evidence="3">Histone deacetylase interacting domain-containing protein</fullName>
    </recommendedName>
</protein>
<evidence type="ECO:0000313" key="4">
    <source>
        <dbReference type="EMBL" id="CAI2369188.1"/>
    </source>
</evidence>
<dbReference type="InterPro" id="IPR013194">
    <property type="entry name" value="HDAC_interact_dom"/>
</dbReference>
<evidence type="ECO:0000256" key="2">
    <source>
        <dbReference type="SAM" id="MobiDB-lite"/>
    </source>
</evidence>
<keyword evidence="5" id="KW-1185">Reference proteome</keyword>